<dbReference type="EMBL" id="SDHY01000001">
    <property type="protein sequence ID" value="RXK52087.1"/>
    <property type="molecule type" value="Genomic_DNA"/>
</dbReference>
<organism evidence="4 5">
    <name type="scientific">Aquirufa rosea</name>
    <dbReference type="NCBI Taxonomy" id="2509241"/>
    <lineage>
        <taxon>Bacteria</taxon>
        <taxon>Pseudomonadati</taxon>
        <taxon>Bacteroidota</taxon>
        <taxon>Cytophagia</taxon>
        <taxon>Cytophagales</taxon>
        <taxon>Flectobacillaceae</taxon>
        <taxon>Aquirufa</taxon>
    </lineage>
</organism>
<dbReference type="Gene3D" id="3.40.50.450">
    <property type="match status" value="1"/>
</dbReference>
<feature type="domain" description="Smf/DprA SLOG" evidence="2">
    <location>
        <begin position="80"/>
        <end position="283"/>
    </location>
</feature>
<dbReference type="Gene3D" id="1.10.10.10">
    <property type="entry name" value="Winged helix-like DNA-binding domain superfamily/Winged helix DNA-binding domain"/>
    <property type="match status" value="1"/>
</dbReference>
<protein>
    <submittedName>
        <fullName evidence="4">DNA-protecting protein DprA</fullName>
    </submittedName>
</protein>
<dbReference type="NCBIfam" id="TIGR00732">
    <property type="entry name" value="dprA"/>
    <property type="match status" value="1"/>
</dbReference>
<dbReference type="OrthoDB" id="9785707at2"/>
<dbReference type="Proteomes" id="UP000289455">
    <property type="component" value="Unassembled WGS sequence"/>
</dbReference>
<evidence type="ECO:0000259" key="2">
    <source>
        <dbReference type="Pfam" id="PF02481"/>
    </source>
</evidence>
<dbReference type="SUPFAM" id="SSF102405">
    <property type="entry name" value="MCP/YpsA-like"/>
    <property type="match status" value="1"/>
</dbReference>
<dbReference type="AlphaFoldDB" id="A0A4Q1C1R9"/>
<feature type="domain" description="DprA winged helix" evidence="3">
    <location>
        <begin position="308"/>
        <end position="360"/>
    </location>
</feature>
<dbReference type="RefSeq" id="WP_129024997.1">
    <property type="nucleotide sequence ID" value="NZ_SDHY01000001.1"/>
</dbReference>
<gene>
    <name evidence="4" type="primary">dprA</name>
    <name evidence="4" type="ORF">ESB04_00065</name>
</gene>
<evidence type="ECO:0000313" key="5">
    <source>
        <dbReference type="Proteomes" id="UP000289455"/>
    </source>
</evidence>
<proteinExistence type="inferred from homology"/>
<evidence type="ECO:0000313" key="4">
    <source>
        <dbReference type="EMBL" id="RXK52087.1"/>
    </source>
</evidence>
<dbReference type="InterPro" id="IPR041614">
    <property type="entry name" value="DprA_WH"/>
</dbReference>
<sequence length="366" mass="41872">MEEEKIFQIALSLIPQIGVVNARRLVSYVGTAKQIFYSKASILQKIPHIGPAIAHEITNHAVLLEAERIYTDCLKQKIQVYFYLDQAYPFRLKQLYDAPLLLYFKGNPMFQHDKIMALVGTRKATEYGKTITYQIVRDSLDDNVLFISGLAYGIDIALHQACLELNIPTMAVLAGGFQRIYPALHSKYAFQMMEMGGIISEYPFHQKPDPRFFPLRNRIIAGMSDATIVVEAAEKGGALITAEYANNYHREVFAVPGDLHHVFSEGCNRLIQKNQAIIYTDWNMCRDMLNWQSQVPIIHKNKCLLWDQLTEQETQLLALLHQEKILSLDEISWKLQMGVNQLAILLLNLEFQGFLKTLPGHRYALK</sequence>
<evidence type="ECO:0000256" key="1">
    <source>
        <dbReference type="ARBA" id="ARBA00006525"/>
    </source>
</evidence>
<dbReference type="InterPro" id="IPR010994">
    <property type="entry name" value="RuvA_2-like"/>
</dbReference>
<accession>A0A4Q1C1R9</accession>
<dbReference type="SUPFAM" id="SSF47781">
    <property type="entry name" value="RuvA domain 2-like"/>
    <property type="match status" value="1"/>
</dbReference>
<dbReference type="InterPro" id="IPR057666">
    <property type="entry name" value="DrpA_SLOG"/>
</dbReference>
<reference evidence="4 5" key="1">
    <citation type="submission" date="2019-01" db="EMBL/GenBank/DDBJ databases">
        <title>Cytophagaceae bacterium strain CAR-16.</title>
        <authorList>
            <person name="Chen W.-M."/>
        </authorList>
    </citation>
    <scope>NUCLEOTIDE SEQUENCE [LARGE SCALE GENOMIC DNA]</scope>
    <source>
        <strain evidence="4 5">CAR-16</strain>
    </source>
</reference>
<dbReference type="GO" id="GO:0009294">
    <property type="term" value="P:DNA-mediated transformation"/>
    <property type="evidence" value="ECO:0007669"/>
    <property type="project" value="InterPro"/>
</dbReference>
<dbReference type="PANTHER" id="PTHR43022:SF1">
    <property type="entry name" value="PROTEIN SMF"/>
    <property type="match status" value="1"/>
</dbReference>
<keyword evidence="5" id="KW-1185">Reference proteome</keyword>
<dbReference type="InterPro" id="IPR003488">
    <property type="entry name" value="DprA"/>
</dbReference>
<dbReference type="PANTHER" id="PTHR43022">
    <property type="entry name" value="PROTEIN SMF"/>
    <property type="match status" value="1"/>
</dbReference>
<dbReference type="Pfam" id="PF02481">
    <property type="entry name" value="DNA_processg_A"/>
    <property type="match status" value="1"/>
</dbReference>
<dbReference type="Pfam" id="PF17782">
    <property type="entry name" value="WHD_DprA"/>
    <property type="match status" value="1"/>
</dbReference>
<name>A0A4Q1C1R9_9BACT</name>
<comment type="caution">
    <text evidence="4">The sequence shown here is derived from an EMBL/GenBank/DDBJ whole genome shotgun (WGS) entry which is preliminary data.</text>
</comment>
<comment type="similarity">
    <text evidence="1">Belongs to the DprA/Smf family.</text>
</comment>
<dbReference type="InterPro" id="IPR036388">
    <property type="entry name" value="WH-like_DNA-bd_sf"/>
</dbReference>
<evidence type="ECO:0000259" key="3">
    <source>
        <dbReference type="Pfam" id="PF17782"/>
    </source>
</evidence>